<protein>
    <recommendedName>
        <fullName evidence="3">Group II intron maturase-specific domain-containing protein</fullName>
    </recommendedName>
</protein>
<gene>
    <name evidence="1" type="ORF">NV381_38075</name>
</gene>
<name>A0ABT1YVK4_9BACL</name>
<keyword evidence="2" id="KW-1185">Reference proteome</keyword>
<evidence type="ECO:0000313" key="1">
    <source>
        <dbReference type="EMBL" id="MCR8636965.1"/>
    </source>
</evidence>
<dbReference type="EMBL" id="JANQBD010000068">
    <property type="protein sequence ID" value="MCR8636965.1"/>
    <property type="molecule type" value="Genomic_DNA"/>
</dbReference>
<dbReference type="RefSeq" id="WP_258218450.1">
    <property type="nucleotide sequence ID" value="NZ_JANQBD010000068.1"/>
</dbReference>
<comment type="caution">
    <text evidence="1">The sequence shown here is derived from an EMBL/GenBank/DDBJ whole genome shotgun (WGS) entry which is preliminary data.</text>
</comment>
<evidence type="ECO:0008006" key="3">
    <source>
        <dbReference type="Google" id="ProtNLM"/>
    </source>
</evidence>
<accession>A0ABT1YVK4</accession>
<organism evidence="1 2">
    <name type="scientific">Paenibacillus radicis</name>
    <name type="common">ex Xue et al. 2023</name>
    <dbReference type="NCBI Taxonomy" id="2972489"/>
    <lineage>
        <taxon>Bacteria</taxon>
        <taxon>Bacillati</taxon>
        <taxon>Bacillota</taxon>
        <taxon>Bacilli</taxon>
        <taxon>Bacillales</taxon>
        <taxon>Paenibacillaceae</taxon>
        <taxon>Paenibacillus</taxon>
    </lineage>
</organism>
<sequence>MFYANLVKRLGKFGLQIAEEKTKIIRFGWDSEIDCKRVGLKKPETFVFLGFTHYWGKGKSGKYRLMRQTSVKKFRTRVKEFNKWMRTNRHLDEASLATMLKSKLLGHYRYYGVSDNYGYLWKYYKRVLNLMKKWRNRRSQKKGFTGEKVGMFLLRHPLPLPKIYVNLFASRPVTMK</sequence>
<dbReference type="Proteomes" id="UP001300012">
    <property type="component" value="Unassembled WGS sequence"/>
</dbReference>
<reference evidence="1 2" key="1">
    <citation type="submission" date="2022-08" db="EMBL/GenBank/DDBJ databases">
        <title>Paenibacillus endoradicis sp. nov., Paenibacillus radicibacter sp. nov and Paenibacillus pararadicis sp. nov., three cold-adapted plant growth-promoting bacteria isolated from root of Larix gmelinii in Great Khingan.</title>
        <authorList>
            <person name="Xue H."/>
        </authorList>
    </citation>
    <scope>NUCLEOTIDE SEQUENCE [LARGE SCALE GENOMIC DNA]</scope>
    <source>
        <strain evidence="1 2">N5-1-1-5</strain>
    </source>
</reference>
<evidence type="ECO:0000313" key="2">
    <source>
        <dbReference type="Proteomes" id="UP001300012"/>
    </source>
</evidence>
<proteinExistence type="predicted"/>